<dbReference type="Pfam" id="PF14264">
    <property type="entry name" value="Glucos_trans_II"/>
    <property type="match status" value="1"/>
</dbReference>
<feature type="transmembrane region" description="Helical" evidence="1">
    <location>
        <begin position="276"/>
        <end position="299"/>
    </location>
</feature>
<feature type="transmembrane region" description="Helical" evidence="1">
    <location>
        <begin position="164"/>
        <end position="182"/>
    </location>
</feature>
<dbReference type="EMBL" id="JAYMYY010000020">
    <property type="protein sequence ID" value="MEO3992685.1"/>
    <property type="molecule type" value="Genomic_DNA"/>
</dbReference>
<feature type="transmembrane region" description="Helical" evidence="1">
    <location>
        <begin position="104"/>
        <end position="123"/>
    </location>
</feature>
<evidence type="ECO:0000313" key="2">
    <source>
        <dbReference type="EMBL" id="MEO3992685.1"/>
    </source>
</evidence>
<feature type="transmembrane region" description="Helical" evidence="1">
    <location>
        <begin position="305"/>
        <end position="325"/>
    </location>
</feature>
<feature type="transmembrane region" description="Helical" evidence="1">
    <location>
        <begin position="15"/>
        <end position="37"/>
    </location>
</feature>
<gene>
    <name evidence="2" type="ORF">VSR74_23115</name>
</gene>
<feature type="transmembrane region" description="Helical" evidence="1">
    <location>
        <begin position="73"/>
        <end position="92"/>
    </location>
</feature>
<keyword evidence="3" id="KW-1185">Reference proteome</keyword>
<keyword evidence="1" id="KW-1133">Transmembrane helix</keyword>
<name>A0ABV0HRJ1_9ENTR</name>
<feature type="transmembrane region" description="Helical" evidence="1">
    <location>
        <begin position="337"/>
        <end position="357"/>
    </location>
</feature>
<feature type="transmembrane region" description="Helical" evidence="1">
    <location>
        <begin position="244"/>
        <end position="269"/>
    </location>
</feature>
<organism evidence="2 3">
    <name type="scientific">Pseudocitrobacter cyperus</name>
    <dbReference type="NCBI Taxonomy" id="3112843"/>
    <lineage>
        <taxon>Bacteria</taxon>
        <taxon>Pseudomonadati</taxon>
        <taxon>Pseudomonadota</taxon>
        <taxon>Gammaproteobacteria</taxon>
        <taxon>Enterobacterales</taxon>
        <taxon>Enterobacteriaceae</taxon>
        <taxon>Pseudocitrobacter</taxon>
    </lineage>
</organism>
<dbReference type="InterPro" id="IPR025686">
    <property type="entry name" value="Glucos_trans_II"/>
</dbReference>
<keyword evidence="1" id="KW-0812">Transmembrane</keyword>
<accession>A0ABV0HRJ1</accession>
<dbReference type="Proteomes" id="UP001444146">
    <property type="component" value="Unassembled WGS sequence"/>
</dbReference>
<evidence type="ECO:0000313" key="3">
    <source>
        <dbReference type="Proteomes" id="UP001444146"/>
    </source>
</evidence>
<evidence type="ECO:0000256" key="1">
    <source>
        <dbReference type="SAM" id="Phobius"/>
    </source>
</evidence>
<sequence length="476" mass="53482">MKSLSHYFQEENKAIWLSIGLSLLLILPIILTGSIYIDDNTRTIRDFNWSGDGRFLANYFFEMLSLGNGVLDYYPWTNIFAAILTGLCGVLIARSLSIKGTQNIVLISAAMLSSPFMVSNLTYRFDSITMALSLALAVLPFVCYLNIKAFALVSFVSIITSSYLYQPSVSTYVGMAVIYAAYNYESFIKLTKSLSICAIIFVVSVLSFILINKLTGGVARSEFFTSSEDPAGLLKYNLFRSIQLLSWSASGVTKVLYATAFLAFCLACIKAIRLSFALAAIYTLSLLSLVVISFILNAVLLTPWFNSRTLISFPLVVVFCFALFIKHYELSLRLKNTFTSLTVACSLLFCSLFANALSSQDNLNTVYYSKIMSEVDGDIQKVAIYGEQPRPREFVMASKVYPLIDNLVPNYMRRGNGWAQVYLHRNSSRFRMITMQEQETIFRESCGKGRWKKGELFYTKSFNDILIVSFSGKFCE</sequence>
<proteinExistence type="predicted"/>
<keyword evidence="1" id="KW-0472">Membrane</keyword>
<feature type="transmembrane region" description="Helical" evidence="1">
    <location>
        <begin position="135"/>
        <end position="158"/>
    </location>
</feature>
<comment type="caution">
    <text evidence="2">The sequence shown here is derived from an EMBL/GenBank/DDBJ whole genome shotgun (WGS) entry which is preliminary data.</text>
</comment>
<protein>
    <submittedName>
        <fullName evidence="2">Glucosyltransferase domain-containing protein</fullName>
    </submittedName>
</protein>
<feature type="transmembrane region" description="Helical" evidence="1">
    <location>
        <begin position="194"/>
        <end position="211"/>
    </location>
</feature>
<dbReference type="RefSeq" id="WP_347796828.1">
    <property type="nucleotide sequence ID" value="NZ_JAYMYY010000020.1"/>
</dbReference>
<reference evidence="2 3" key="1">
    <citation type="submission" date="2024-01" db="EMBL/GenBank/DDBJ databases">
        <title>Pseudocitrobacter sp. Endophytic strain Cyp-38L.</title>
        <authorList>
            <person name="Amer M.A."/>
            <person name="Hamed S.M."/>
        </authorList>
    </citation>
    <scope>NUCLEOTIDE SEQUENCE [LARGE SCALE GENOMIC DNA]</scope>
    <source>
        <strain evidence="2 3">Cyp38S</strain>
    </source>
</reference>